<evidence type="ECO:0000313" key="8">
    <source>
        <dbReference type="EMBL" id="ODV60151.1"/>
    </source>
</evidence>
<dbReference type="FunCoup" id="A0A1D2VES2">
    <property type="interactions" value="38"/>
</dbReference>
<comment type="similarity">
    <text evidence="2">Belongs to the ERF4 family.</text>
</comment>
<comment type="subunit">
    <text evidence="3">Interacts with ERF2.</text>
</comment>
<accession>A0A1D2VES2</accession>
<dbReference type="GO" id="GO:0031211">
    <property type="term" value="C:endoplasmic reticulum palmitoyltransferase complex"/>
    <property type="evidence" value="ECO:0007669"/>
    <property type="project" value="TreeGrafter"/>
</dbReference>
<dbReference type="GO" id="GO:0006612">
    <property type="term" value="P:protein targeting to membrane"/>
    <property type="evidence" value="ECO:0007669"/>
    <property type="project" value="TreeGrafter"/>
</dbReference>
<evidence type="ECO:0000256" key="2">
    <source>
        <dbReference type="ARBA" id="ARBA00007732"/>
    </source>
</evidence>
<evidence type="ECO:0000256" key="5">
    <source>
        <dbReference type="ARBA" id="ARBA00022824"/>
    </source>
</evidence>
<dbReference type="InterPro" id="IPR051371">
    <property type="entry name" value="Ras_palmitoyltransferase"/>
</dbReference>
<organism evidence="8 9">
    <name type="scientific">Ascoidea rubescens DSM 1968</name>
    <dbReference type="NCBI Taxonomy" id="1344418"/>
    <lineage>
        <taxon>Eukaryota</taxon>
        <taxon>Fungi</taxon>
        <taxon>Dikarya</taxon>
        <taxon>Ascomycota</taxon>
        <taxon>Saccharomycotina</taxon>
        <taxon>Saccharomycetes</taxon>
        <taxon>Ascoideaceae</taxon>
        <taxon>Ascoidea</taxon>
    </lineage>
</organism>
<evidence type="ECO:0000313" key="9">
    <source>
        <dbReference type="Proteomes" id="UP000095038"/>
    </source>
</evidence>
<evidence type="ECO:0000256" key="4">
    <source>
        <dbReference type="ARBA" id="ARBA00018463"/>
    </source>
</evidence>
<dbReference type="RefSeq" id="XP_020046458.1">
    <property type="nucleotide sequence ID" value="XM_020189598.1"/>
</dbReference>
<dbReference type="PANTHER" id="PTHR13254">
    <property type="entry name" value="GOLGI AUTOANTIGEN, GOLGIN SUBFAMILY A, 7"/>
    <property type="match status" value="1"/>
</dbReference>
<dbReference type="PANTHER" id="PTHR13254:SF0">
    <property type="entry name" value="GOLGIN SUBFAMILY A MEMBER 7_ERF4 DOMAIN-CONTAINING PROTEIN"/>
    <property type="match status" value="1"/>
</dbReference>
<name>A0A1D2VES2_9ASCO</name>
<keyword evidence="9" id="KW-1185">Reference proteome</keyword>
<gene>
    <name evidence="8" type="ORF">ASCRUDRAFT_19640</name>
</gene>
<reference evidence="9" key="1">
    <citation type="submission" date="2016-05" db="EMBL/GenBank/DDBJ databases">
        <title>Comparative genomics of biotechnologically important yeasts.</title>
        <authorList>
            <consortium name="DOE Joint Genome Institute"/>
            <person name="Riley R."/>
            <person name="Haridas S."/>
            <person name="Wolfe K.H."/>
            <person name="Lopes M.R."/>
            <person name="Hittinger C.T."/>
            <person name="Goker M."/>
            <person name="Salamov A."/>
            <person name="Wisecaver J."/>
            <person name="Long T.M."/>
            <person name="Aerts A.L."/>
            <person name="Barry K."/>
            <person name="Choi C."/>
            <person name="Clum A."/>
            <person name="Coughlan A.Y."/>
            <person name="Deshpande S."/>
            <person name="Douglass A.P."/>
            <person name="Hanson S.J."/>
            <person name="Klenk H.-P."/>
            <person name="Labutti K."/>
            <person name="Lapidus A."/>
            <person name="Lindquist E."/>
            <person name="Lipzen A."/>
            <person name="Meier-Kolthoff J.P."/>
            <person name="Ohm R.A."/>
            <person name="Otillar R.P."/>
            <person name="Pangilinan J."/>
            <person name="Peng Y."/>
            <person name="Rokas A."/>
            <person name="Rosa C.A."/>
            <person name="Scheuner C."/>
            <person name="Sibirny A.A."/>
            <person name="Slot J.C."/>
            <person name="Stielow J.B."/>
            <person name="Sun H."/>
            <person name="Kurtzman C.P."/>
            <person name="Blackwell M."/>
            <person name="Grigoriev I.V."/>
            <person name="Jeffries T.W."/>
        </authorList>
    </citation>
    <scope>NUCLEOTIDE SEQUENCE [LARGE SCALE GENOMIC DNA]</scope>
    <source>
        <strain evidence="9">DSM 1968</strain>
    </source>
</reference>
<dbReference type="InterPro" id="IPR019383">
    <property type="entry name" value="Golgin_A_7/ERF4"/>
</dbReference>
<sequence>NSSQEELLFFNYNEYSVKTYFLLETKKFGTYNQPLIITHFPNAYVKFNSKNYKSTRIISTLKIMIQYHPLLQLKTPPTLIISPYLPGFEPAALVYSVSTSESNSTQLGIYLNQIYGYSSISPLSKYLSPDEFKEVVVVVNNYLKLAFNPLNYHNIIENIIGVFTLWFFDNEFVINFFSFLPFFVWINRNLLNYSKNVLLELEDYIQSLNRTKLAFKGIKIISPRKSGYLSL</sequence>
<evidence type="ECO:0000256" key="3">
    <source>
        <dbReference type="ARBA" id="ARBA00011396"/>
    </source>
</evidence>
<keyword evidence="6" id="KW-0472">Membrane</keyword>
<evidence type="ECO:0000256" key="6">
    <source>
        <dbReference type="ARBA" id="ARBA00023136"/>
    </source>
</evidence>
<dbReference type="GO" id="GO:0005789">
    <property type="term" value="C:endoplasmic reticulum membrane"/>
    <property type="evidence" value="ECO:0007669"/>
    <property type="project" value="UniProtKB-SubCell"/>
</dbReference>
<feature type="domain" description="Golgin subfamily A member 7/ERF4" evidence="7">
    <location>
        <begin position="66"/>
        <end position="231"/>
    </location>
</feature>
<evidence type="ECO:0000259" key="7">
    <source>
        <dbReference type="Pfam" id="PF10256"/>
    </source>
</evidence>
<dbReference type="STRING" id="1344418.A0A1D2VES2"/>
<dbReference type="AlphaFoldDB" id="A0A1D2VES2"/>
<dbReference type="EMBL" id="KV454483">
    <property type="protein sequence ID" value="ODV60151.1"/>
    <property type="molecule type" value="Genomic_DNA"/>
</dbReference>
<feature type="non-terminal residue" evidence="8">
    <location>
        <position position="1"/>
    </location>
</feature>
<dbReference type="OrthoDB" id="5377273at2759"/>
<dbReference type="InParanoid" id="A0A1D2VES2"/>
<comment type="subcellular location">
    <subcellularLocation>
        <location evidence="1">Endoplasmic reticulum membrane</location>
        <topology evidence="1">Peripheral membrane protein</topology>
    </subcellularLocation>
</comment>
<protein>
    <recommendedName>
        <fullName evidence="4">Ras modification protein ERF4</fullName>
    </recommendedName>
</protein>
<dbReference type="Pfam" id="PF10256">
    <property type="entry name" value="Erf4"/>
    <property type="match status" value="1"/>
</dbReference>
<keyword evidence="5" id="KW-0256">Endoplasmic reticulum</keyword>
<evidence type="ECO:0000256" key="1">
    <source>
        <dbReference type="ARBA" id="ARBA00004406"/>
    </source>
</evidence>
<feature type="non-terminal residue" evidence="8">
    <location>
        <position position="231"/>
    </location>
</feature>
<dbReference type="Proteomes" id="UP000095038">
    <property type="component" value="Unassembled WGS sequence"/>
</dbReference>
<dbReference type="GeneID" id="30963234"/>
<proteinExistence type="inferred from homology"/>